<feature type="transmembrane region" description="Helical" evidence="7">
    <location>
        <begin position="102"/>
        <end position="124"/>
    </location>
</feature>
<dbReference type="Gene3D" id="1.10.3720.10">
    <property type="entry name" value="MetI-like"/>
    <property type="match status" value="1"/>
</dbReference>
<evidence type="ECO:0000256" key="7">
    <source>
        <dbReference type="RuleBase" id="RU363032"/>
    </source>
</evidence>
<feature type="transmembrane region" description="Helical" evidence="7">
    <location>
        <begin position="130"/>
        <end position="149"/>
    </location>
</feature>
<dbReference type="GO" id="GO:0042918">
    <property type="term" value="P:alkanesulfonate transmembrane transport"/>
    <property type="evidence" value="ECO:0007669"/>
    <property type="project" value="UniProtKB-ARBA"/>
</dbReference>
<feature type="transmembrane region" description="Helical" evidence="7">
    <location>
        <begin position="71"/>
        <end position="90"/>
    </location>
</feature>
<proteinExistence type="inferred from homology"/>
<dbReference type="GO" id="GO:0005886">
    <property type="term" value="C:plasma membrane"/>
    <property type="evidence" value="ECO:0007669"/>
    <property type="project" value="UniProtKB-SubCell"/>
</dbReference>
<evidence type="ECO:0000256" key="6">
    <source>
        <dbReference type="ARBA" id="ARBA00023136"/>
    </source>
</evidence>
<keyword evidence="4 7" id="KW-0812">Transmembrane</keyword>
<dbReference type="AlphaFoldDB" id="A0A2W7N0L3"/>
<comment type="similarity">
    <text evidence="7">Belongs to the binding-protein-dependent transport system permease family.</text>
</comment>
<evidence type="ECO:0000259" key="8">
    <source>
        <dbReference type="PROSITE" id="PS50928"/>
    </source>
</evidence>
<evidence type="ECO:0000313" key="10">
    <source>
        <dbReference type="Proteomes" id="UP000248646"/>
    </source>
</evidence>
<gene>
    <name evidence="9" type="ORF">C7437_10572</name>
</gene>
<name>A0A2W7N0L3_9BACI</name>
<feature type="transmembrane region" description="Helical" evidence="7">
    <location>
        <begin position="12"/>
        <end position="30"/>
    </location>
</feature>
<evidence type="ECO:0000256" key="4">
    <source>
        <dbReference type="ARBA" id="ARBA00022692"/>
    </source>
</evidence>
<protein>
    <submittedName>
        <fullName evidence="9">NitT/TauT family transport system permease protein</fullName>
    </submittedName>
</protein>
<keyword evidence="6 7" id="KW-0472">Membrane</keyword>
<dbReference type="PROSITE" id="PS50928">
    <property type="entry name" value="ABC_TM1"/>
    <property type="match status" value="1"/>
</dbReference>
<keyword evidence="10" id="KW-1185">Reference proteome</keyword>
<evidence type="ECO:0000256" key="5">
    <source>
        <dbReference type="ARBA" id="ARBA00022989"/>
    </source>
</evidence>
<dbReference type="PANTHER" id="PTHR30151">
    <property type="entry name" value="ALKANE SULFONATE ABC TRANSPORTER-RELATED, MEMBRANE SUBUNIT"/>
    <property type="match status" value="1"/>
</dbReference>
<feature type="transmembrane region" description="Helical" evidence="7">
    <location>
        <begin position="220"/>
        <end position="240"/>
    </location>
</feature>
<dbReference type="Proteomes" id="UP000248646">
    <property type="component" value="Unassembled WGS sequence"/>
</dbReference>
<organism evidence="9 10">
    <name type="scientific">Psychrobacillus insolitus</name>
    <dbReference type="NCBI Taxonomy" id="1461"/>
    <lineage>
        <taxon>Bacteria</taxon>
        <taxon>Bacillati</taxon>
        <taxon>Bacillota</taxon>
        <taxon>Bacilli</taxon>
        <taxon>Bacillales</taxon>
        <taxon>Bacillaceae</taxon>
        <taxon>Psychrobacillus</taxon>
    </lineage>
</organism>
<keyword evidence="5 7" id="KW-1133">Transmembrane helix</keyword>
<dbReference type="EMBL" id="QKZI01000005">
    <property type="protein sequence ID" value="PZX03875.1"/>
    <property type="molecule type" value="Genomic_DNA"/>
</dbReference>
<feature type="transmembrane region" description="Helical" evidence="7">
    <location>
        <begin position="170"/>
        <end position="200"/>
    </location>
</feature>
<dbReference type="CDD" id="cd06261">
    <property type="entry name" value="TM_PBP2"/>
    <property type="match status" value="1"/>
</dbReference>
<evidence type="ECO:0000256" key="2">
    <source>
        <dbReference type="ARBA" id="ARBA00022448"/>
    </source>
</evidence>
<reference evidence="9 10" key="1">
    <citation type="submission" date="2018-06" db="EMBL/GenBank/DDBJ databases">
        <title>Genomic Encyclopedia of Type Strains, Phase IV (KMG-IV): sequencing the most valuable type-strain genomes for metagenomic binning, comparative biology and taxonomic classification.</title>
        <authorList>
            <person name="Goeker M."/>
        </authorList>
    </citation>
    <scope>NUCLEOTIDE SEQUENCE [LARGE SCALE GENOMIC DNA]</scope>
    <source>
        <strain evidence="9 10">DSM 5</strain>
    </source>
</reference>
<dbReference type="SUPFAM" id="SSF161098">
    <property type="entry name" value="MetI-like"/>
    <property type="match status" value="1"/>
</dbReference>
<dbReference type="PANTHER" id="PTHR30151:SF0">
    <property type="entry name" value="ABC TRANSPORTER PERMEASE PROTEIN MJ0413-RELATED"/>
    <property type="match status" value="1"/>
</dbReference>
<sequence length="259" mass="28386">MGRRELMNLGKKILNFSIGMLILLLVWQIIKIIGDYPEALLPSPVNVAHTIIEMIVDGTLLVHLQVSLGRFAAGYLLAIIPAVILGMLLGRMPRIWQIVDPIIQVLRPVSPIAWSPFIVLWFGIGNMPAIVIIFIAAFFPVLLTTVAGVKKVDKNYLKIAENMEMNRLELMVKIIFPAAFPSIVSGLHLALGSAWIFLVAGEMVGAQSGLGFLIVDARNTLNLSGVLAGIIFIGLLGFILDRLISLFERWVGSHWGISS</sequence>
<comment type="subcellular location">
    <subcellularLocation>
        <location evidence="1 7">Cell membrane</location>
        <topology evidence="1 7">Multi-pass membrane protein</topology>
    </subcellularLocation>
</comment>
<evidence type="ECO:0000256" key="1">
    <source>
        <dbReference type="ARBA" id="ARBA00004651"/>
    </source>
</evidence>
<feature type="domain" description="ABC transmembrane type-1" evidence="8">
    <location>
        <begin position="64"/>
        <end position="244"/>
    </location>
</feature>
<dbReference type="InterPro" id="IPR035906">
    <property type="entry name" value="MetI-like_sf"/>
</dbReference>
<keyword evidence="3" id="KW-1003">Cell membrane</keyword>
<accession>A0A2W7N0L3</accession>
<evidence type="ECO:0000256" key="3">
    <source>
        <dbReference type="ARBA" id="ARBA00022475"/>
    </source>
</evidence>
<dbReference type="InterPro" id="IPR000515">
    <property type="entry name" value="MetI-like"/>
</dbReference>
<dbReference type="Pfam" id="PF00528">
    <property type="entry name" value="BPD_transp_1"/>
    <property type="match status" value="1"/>
</dbReference>
<keyword evidence="2 7" id="KW-0813">Transport</keyword>
<dbReference type="FunFam" id="1.10.3720.10:FF:000003">
    <property type="entry name" value="Aliphatic sulfonate ABC transporter permease"/>
    <property type="match status" value="1"/>
</dbReference>
<evidence type="ECO:0000313" key="9">
    <source>
        <dbReference type="EMBL" id="PZX03875.1"/>
    </source>
</evidence>
<comment type="caution">
    <text evidence="9">The sequence shown here is derived from an EMBL/GenBank/DDBJ whole genome shotgun (WGS) entry which is preliminary data.</text>
</comment>